<reference evidence="1 2" key="1">
    <citation type="journal article" date="2018" name="Sci. Rep.">
        <title>Comparative genomics provides insights into the lifestyle and reveals functional heterogeneity of dark septate endophytic fungi.</title>
        <authorList>
            <person name="Knapp D.G."/>
            <person name="Nemeth J.B."/>
            <person name="Barry K."/>
            <person name="Hainaut M."/>
            <person name="Henrissat B."/>
            <person name="Johnson J."/>
            <person name="Kuo A."/>
            <person name="Lim J.H.P."/>
            <person name="Lipzen A."/>
            <person name="Nolan M."/>
            <person name="Ohm R.A."/>
            <person name="Tamas L."/>
            <person name="Grigoriev I.V."/>
            <person name="Spatafora J.W."/>
            <person name="Nagy L.G."/>
            <person name="Kovacs G.M."/>
        </authorList>
    </citation>
    <scope>NUCLEOTIDE SEQUENCE [LARGE SCALE GENOMIC DNA]</scope>
    <source>
        <strain evidence="1 2">DSE2036</strain>
    </source>
</reference>
<evidence type="ECO:0000313" key="1">
    <source>
        <dbReference type="EMBL" id="PVI08510.1"/>
    </source>
</evidence>
<dbReference type="AlphaFoldDB" id="A0A2V1EG63"/>
<gene>
    <name evidence="1" type="ORF">DM02DRAFT_4532</name>
</gene>
<keyword evidence="2" id="KW-1185">Reference proteome</keyword>
<evidence type="ECO:0000313" key="2">
    <source>
        <dbReference type="Proteomes" id="UP000244855"/>
    </source>
</evidence>
<name>A0A2V1EG63_9PLEO</name>
<dbReference type="Proteomes" id="UP000244855">
    <property type="component" value="Unassembled WGS sequence"/>
</dbReference>
<organism evidence="1 2">
    <name type="scientific">Periconia macrospinosa</name>
    <dbReference type="NCBI Taxonomy" id="97972"/>
    <lineage>
        <taxon>Eukaryota</taxon>
        <taxon>Fungi</taxon>
        <taxon>Dikarya</taxon>
        <taxon>Ascomycota</taxon>
        <taxon>Pezizomycotina</taxon>
        <taxon>Dothideomycetes</taxon>
        <taxon>Pleosporomycetidae</taxon>
        <taxon>Pleosporales</taxon>
        <taxon>Massarineae</taxon>
        <taxon>Periconiaceae</taxon>
        <taxon>Periconia</taxon>
    </lineage>
</organism>
<sequence>MVKILVSMSLPFISATHSDPRVVFAPRWWSAFWTDLPFTLEARPGKHGTERGTRQGRAEMAVCFRQSKHAGVKISRTQTRPTTRTLSLYTAFTPQQLFLYILILILQ</sequence>
<dbReference type="EMBL" id="KZ805300">
    <property type="protein sequence ID" value="PVI08510.1"/>
    <property type="molecule type" value="Genomic_DNA"/>
</dbReference>
<accession>A0A2V1EG63</accession>
<proteinExistence type="predicted"/>
<protein>
    <submittedName>
        <fullName evidence="1">Uncharacterized protein</fullName>
    </submittedName>
</protein>